<dbReference type="InterPro" id="IPR005048">
    <property type="entry name" value="DUF287"/>
</dbReference>
<evidence type="ECO:0000256" key="1">
    <source>
        <dbReference type="SAM" id="MobiDB-lite"/>
    </source>
</evidence>
<dbReference type="Proteomes" id="UP000516314">
    <property type="component" value="Chromosome 3"/>
</dbReference>
<gene>
    <name evidence="4" type="ORF">AT9943_LOCUS12647</name>
</gene>
<evidence type="ECO:0000259" key="3">
    <source>
        <dbReference type="Pfam" id="PF09331"/>
    </source>
</evidence>
<dbReference type="EMBL" id="LR881468">
    <property type="protein sequence ID" value="CAD5324765.1"/>
    <property type="molecule type" value="Genomic_DNA"/>
</dbReference>
<feature type="domain" description="DUF1985" evidence="3">
    <location>
        <begin position="45"/>
        <end position="127"/>
    </location>
</feature>
<proteinExistence type="predicted"/>
<dbReference type="InterPro" id="IPR015410">
    <property type="entry name" value="DUF1985"/>
</dbReference>
<reference evidence="4 5" key="1">
    <citation type="submission" date="2020-09" db="EMBL/GenBank/DDBJ databases">
        <authorList>
            <person name="Ashkenazy H."/>
        </authorList>
    </citation>
    <scope>NUCLEOTIDE SEQUENCE [LARGE SCALE GENOMIC DNA]</scope>
    <source>
        <strain evidence="5">cv. Cdm-0</strain>
    </source>
</reference>
<feature type="domain" description="DUF287" evidence="2">
    <location>
        <begin position="193"/>
        <end position="244"/>
    </location>
</feature>
<organism evidence="4 5">
    <name type="scientific">Arabidopsis thaliana</name>
    <name type="common">Mouse-ear cress</name>
    <dbReference type="NCBI Taxonomy" id="3702"/>
    <lineage>
        <taxon>Eukaryota</taxon>
        <taxon>Viridiplantae</taxon>
        <taxon>Streptophyta</taxon>
        <taxon>Embryophyta</taxon>
        <taxon>Tracheophyta</taxon>
        <taxon>Spermatophyta</taxon>
        <taxon>Magnoliopsida</taxon>
        <taxon>eudicotyledons</taxon>
        <taxon>Gunneridae</taxon>
        <taxon>Pentapetalae</taxon>
        <taxon>rosids</taxon>
        <taxon>malvids</taxon>
        <taxon>Brassicales</taxon>
        <taxon>Brassicaceae</taxon>
        <taxon>Camelineae</taxon>
        <taxon>Arabidopsis</taxon>
    </lineage>
</organism>
<name>A0A7G2ESE9_ARATH</name>
<dbReference type="Pfam" id="PF09331">
    <property type="entry name" value="DUF1985"/>
    <property type="match status" value="1"/>
</dbReference>
<evidence type="ECO:0000259" key="2">
    <source>
        <dbReference type="Pfam" id="PF03384"/>
    </source>
</evidence>
<protein>
    <submittedName>
        <fullName evidence="4">(thale cress) hypothetical protein</fullName>
    </submittedName>
</protein>
<evidence type="ECO:0000313" key="4">
    <source>
        <dbReference type="EMBL" id="CAD5324765.1"/>
    </source>
</evidence>
<accession>A0A7G2ESE9</accession>
<sequence length="375" mass="41641">MARTKNAGVPLVAKVVSQTINDEVVVASAAEVDSEATNSISNDDRAMFGPGATIQYPDMEKKLLSMKKPSEARLRVAVLYFLCNVIVGKGKTGKHAPNLEKFFLRVVADLELCKTFPWGRNAFEENVRDIFYLMKKCNGYLAFEAIPVLRENFCEDIESADPQCPRMCKMKFKSSTMKGFPMSDVYDKLGTTKSILVPTPDENLLLERIMDKECGVNDVDDLIANGWKKRLVDEERTICFEPLFNEDVAHQSFVANNASSTVVQAPRKAAVEKKGKGKTAAALTSPSDEGLTEVVNEMKNMMENGFKSMNKRMTNFKVPQDDEMDGGKVAEPSKKRGKSHDDGDDPSEGCVKKPKVVKKVTKSRTDAKPVYRSPI</sequence>
<dbReference type="Pfam" id="PF03384">
    <property type="entry name" value="DUF287"/>
    <property type="match status" value="1"/>
</dbReference>
<feature type="region of interest" description="Disordered" evidence="1">
    <location>
        <begin position="317"/>
        <end position="375"/>
    </location>
</feature>
<feature type="compositionally biased region" description="Basic residues" evidence="1">
    <location>
        <begin position="352"/>
        <end position="362"/>
    </location>
</feature>
<evidence type="ECO:0000313" key="5">
    <source>
        <dbReference type="Proteomes" id="UP000516314"/>
    </source>
</evidence>
<dbReference type="AlphaFoldDB" id="A0A7G2ESE9"/>
<feature type="compositionally biased region" description="Basic and acidic residues" evidence="1">
    <location>
        <begin position="325"/>
        <end position="334"/>
    </location>
</feature>